<dbReference type="SUPFAM" id="SSF53300">
    <property type="entry name" value="vWA-like"/>
    <property type="match status" value="1"/>
</dbReference>
<protein>
    <submittedName>
        <fullName evidence="3">Pilus assembly protein</fullName>
    </submittedName>
</protein>
<organism evidence="3 4">
    <name type="scientific">Phyllobacterium phragmitis</name>
    <dbReference type="NCBI Taxonomy" id="2670329"/>
    <lineage>
        <taxon>Bacteria</taxon>
        <taxon>Pseudomonadati</taxon>
        <taxon>Pseudomonadota</taxon>
        <taxon>Alphaproteobacteria</taxon>
        <taxon>Hyphomicrobiales</taxon>
        <taxon>Phyllobacteriaceae</taxon>
        <taxon>Phyllobacterium</taxon>
    </lineage>
</organism>
<keyword evidence="1" id="KW-1133">Transmembrane helix</keyword>
<feature type="transmembrane region" description="Helical" evidence="1">
    <location>
        <begin position="32"/>
        <end position="51"/>
    </location>
</feature>
<keyword evidence="1" id="KW-0472">Membrane</keyword>
<dbReference type="InterPro" id="IPR028087">
    <property type="entry name" value="Tad_N"/>
</dbReference>
<comment type="caution">
    <text evidence="3">The sequence shown here is derived from an EMBL/GenBank/DDBJ whole genome shotgun (WGS) entry which is preliminary data.</text>
</comment>
<sequence length="642" mass="70404">MKTDDRRAAIAAEGAGNSSILARFRRDKGGNFAIMTSIIMAPLMLGGMAAIDAANLMRTRTNVQHALDAAALAVGRRFSTGASEAAMQEYGQKYFAANLKVMNPADVQFRIVLPTEGGTRQQLSAMADLTYTSLFGKLASSLTGGSDWSGFKYHMVSDVRVKNTVEVALVLDNSGSMDFKGTGSNKKRMDLLKSAAIQLVENMAGQATQVTRLDKPVQFSVVPFAGSVNVGPQYADDPTATWLDKGGRSSIHYENFDISQPILIDGTQNKQIKLINGLPTKDGKNWPVSERGAVVTRFSLFKELKVTTWGSQTKPYAEWLGCVEARPGRYNLDDTPPTAAIPDTLFVPMFAPDEYDPEYKETRYYWKPYNNWWHDDESWLRDPGAATRQRDLKKYFTPTSASSIVGVYDKGPNASCTTKPITPLTDVSTTAGLDIIKNAINSMSPLGATNVPEGMAWGWRTVSHGEPFTEGRPETERGNDKVVIVLTDGANTYYTRSYFNADDQAGSRSSYSAFGYAGQITPNYSKTRIFQNTSKVNTGLHTNENYTAAMNEQFATLCENVRNANIIVMTVALDLDATKGTAAERKQVQGQIDALTACSSESRSRRDENGRPARLFWNTTGGDLTETFRQIGDELSNLRIVG</sequence>
<dbReference type="RefSeq" id="WP_407863899.1">
    <property type="nucleotide sequence ID" value="NZ_BAAFZP010000001.1"/>
</dbReference>
<accession>A0ABQ0GWE1</accession>
<dbReference type="EMBL" id="BAAFZP010000001">
    <property type="protein sequence ID" value="GAB1580992.1"/>
    <property type="molecule type" value="Genomic_DNA"/>
</dbReference>
<gene>
    <name evidence="3" type="ORF">PPNSA23_09350</name>
</gene>
<keyword evidence="4" id="KW-1185">Reference proteome</keyword>
<evidence type="ECO:0000259" key="2">
    <source>
        <dbReference type="Pfam" id="PF13400"/>
    </source>
</evidence>
<feature type="domain" description="Putative Flp pilus-assembly TadG-like N-terminal" evidence="2">
    <location>
        <begin position="30"/>
        <end position="76"/>
    </location>
</feature>
<name>A0ABQ0GWE1_9HYPH</name>
<dbReference type="Proteomes" id="UP001628091">
    <property type="component" value="Unassembled WGS sequence"/>
</dbReference>
<evidence type="ECO:0000256" key="1">
    <source>
        <dbReference type="SAM" id="Phobius"/>
    </source>
</evidence>
<proteinExistence type="predicted"/>
<evidence type="ECO:0000313" key="4">
    <source>
        <dbReference type="Proteomes" id="UP001628091"/>
    </source>
</evidence>
<keyword evidence="1" id="KW-0812">Transmembrane</keyword>
<dbReference type="Pfam" id="PF13400">
    <property type="entry name" value="Tad"/>
    <property type="match status" value="1"/>
</dbReference>
<dbReference type="InterPro" id="IPR036465">
    <property type="entry name" value="vWFA_dom_sf"/>
</dbReference>
<dbReference type="Gene3D" id="3.40.50.410">
    <property type="entry name" value="von Willebrand factor, type A domain"/>
    <property type="match status" value="2"/>
</dbReference>
<reference evidence="3 4" key="1">
    <citation type="submission" date="2024-10" db="EMBL/GenBank/DDBJ databases">
        <title>Isolation, draft genome sequencing and identification of Phyllobacterium sp. NSA23, isolated from leaf soil.</title>
        <authorList>
            <person name="Akita H."/>
        </authorList>
    </citation>
    <scope>NUCLEOTIDE SEQUENCE [LARGE SCALE GENOMIC DNA]</scope>
    <source>
        <strain evidence="3 4">NSA23</strain>
    </source>
</reference>
<evidence type="ECO:0000313" key="3">
    <source>
        <dbReference type="EMBL" id="GAB1580992.1"/>
    </source>
</evidence>